<evidence type="ECO:0000313" key="2">
    <source>
        <dbReference type="Proteomes" id="UP000194606"/>
    </source>
</evidence>
<dbReference type="Proteomes" id="UP000194606">
    <property type="component" value="Unassembled WGS sequence"/>
</dbReference>
<comment type="caution">
    <text evidence="1">The sequence shown here is derived from an EMBL/GenBank/DDBJ whole genome shotgun (WGS) entry which is preliminary data.</text>
</comment>
<gene>
    <name evidence="1" type="ORF">BZZ03_00485</name>
</gene>
<dbReference type="AlphaFoldDB" id="A0A252CF60"/>
<evidence type="ECO:0000313" key="1">
    <source>
        <dbReference type="EMBL" id="OUK05227.1"/>
    </source>
</evidence>
<name>A0A252CF60_9LACT</name>
<dbReference type="EMBL" id="MUIZ01000001">
    <property type="protein sequence ID" value="OUK05227.1"/>
    <property type="molecule type" value="Genomic_DNA"/>
</dbReference>
<dbReference type="RefSeq" id="WP_086581992.1">
    <property type="nucleotide sequence ID" value="NZ_MUIZ01000001.1"/>
</dbReference>
<proteinExistence type="predicted"/>
<accession>A0A252CF60</accession>
<organism evidence="1 2">
    <name type="scientific">Lactococcus petauri</name>
    <dbReference type="NCBI Taxonomy" id="1940789"/>
    <lineage>
        <taxon>Bacteria</taxon>
        <taxon>Bacillati</taxon>
        <taxon>Bacillota</taxon>
        <taxon>Bacilli</taxon>
        <taxon>Lactobacillales</taxon>
        <taxon>Streptococcaceae</taxon>
        <taxon>Lactococcus</taxon>
    </lineage>
</organism>
<sequence>MERLYKEECQFCHTSKIINGFDSFESEESQRYPGGYEIPIFIHVHNKSTAKEFLESEGWRYYKGIVFCPSCFKTLDDGYVVLDKYKQFYSKKVICDVPDLSFIMKLEEAESMSLVTYNNEAVHYTNALPVICKYLKGEWRADIIGYLKVHSNQQLNLGYPKEIEKRNSH</sequence>
<reference evidence="1 2" key="1">
    <citation type="submission" date="2017-02" db="EMBL/GenBank/DDBJ databases">
        <authorList>
            <person name="Peterson S.W."/>
        </authorList>
    </citation>
    <scope>NUCLEOTIDE SEQUENCE [LARGE SCALE GENOMIC DNA]</scope>
    <source>
        <strain evidence="1">159469</strain>
    </source>
</reference>
<protein>
    <submittedName>
        <fullName evidence="1">Uncharacterized protein</fullName>
    </submittedName>
</protein>